<evidence type="ECO:0000313" key="3">
    <source>
        <dbReference type="EMBL" id="PSN63579.1"/>
    </source>
</evidence>
<accession>A0A2T2NDW0</accession>
<feature type="compositionally biased region" description="Low complexity" evidence="1">
    <location>
        <begin position="7"/>
        <end position="22"/>
    </location>
</feature>
<name>A0A2T2NDW0_CORCC</name>
<gene>
    <name evidence="3" type="ORF">BS50DRAFT_576218</name>
</gene>
<evidence type="ECO:0000259" key="2">
    <source>
        <dbReference type="SMART" id="SM01406"/>
    </source>
</evidence>
<dbReference type="Proteomes" id="UP000240883">
    <property type="component" value="Unassembled WGS sequence"/>
</dbReference>
<dbReference type="PANTHER" id="PTHR21561:SF12">
    <property type="entry name" value="INO80 COMPLEX SUBUNIT B"/>
    <property type="match status" value="1"/>
</dbReference>
<protein>
    <recommendedName>
        <fullName evidence="2">INO80 complex subunit B-like conserved region domain-containing protein</fullName>
    </recommendedName>
</protein>
<feature type="domain" description="INO80 complex subunit B-like conserved region" evidence="2">
    <location>
        <begin position="282"/>
        <end position="364"/>
    </location>
</feature>
<sequence>MPRLRSRAALTAPSAAPTASSTRPRRGTTNQPPPAAVIQRSSPEETRQSIHLTVKASPGKLRKATSGNAKTAVSSRNIVRGKRASRSSRVIREVDSDDEDEDEEDDDDDDEPDAMDVDDDDDDEEDVDAEGDEDDDVDAEGDEDEDMDEVTPAPRVVSNAKSMPAKPNINVTKPQDSVEAKEMAMDDDDDEELSELDSEVEDEDAEGEDEDAEGEEDEEMGGQNLDDEDEDMDSDDDMSRDQTPDLSKMTRRQRAMALEDREGDLLALSNEAQKKKHLTAEEHAMRRAEMARRRKNLSEKRNEEEKMDTINRLLKKQPPKRGRRVVEVNESGQEDEPEVERANPLYVRYTQTVSGTQLAIPEEWLESSAGSVFTGPLAKPSGKPFGGRMVEEVA</sequence>
<dbReference type="EMBL" id="KZ678139">
    <property type="protein sequence ID" value="PSN63579.1"/>
    <property type="molecule type" value="Genomic_DNA"/>
</dbReference>
<proteinExistence type="predicted"/>
<dbReference type="InterPro" id="IPR006880">
    <property type="entry name" value="INO80B_C"/>
</dbReference>
<feature type="region of interest" description="Disordered" evidence="1">
    <location>
        <begin position="1"/>
        <end position="258"/>
    </location>
</feature>
<dbReference type="GO" id="GO:0031011">
    <property type="term" value="C:Ino80 complex"/>
    <property type="evidence" value="ECO:0007669"/>
    <property type="project" value="InterPro"/>
</dbReference>
<feature type="region of interest" description="Disordered" evidence="1">
    <location>
        <begin position="292"/>
        <end position="340"/>
    </location>
</feature>
<dbReference type="InterPro" id="IPR029523">
    <property type="entry name" value="INO80B/Ies2"/>
</dbReference>
<feature type="compositionally biased region" description="Polar residues" evidence="1">
    <location>
        <begin position="65"/>
        <end position="77"/>
    </location>
</feature>
<dbReference type="Pfam" id="PF04795">
    <property type="entry name" value="PAPA-1"/>
    <property type="match status" value="1"/>
</dbReference>
<keyword evidence="4" id="KW-1185">Reference proteome</keyword>
<reference evidence="3 4" key="1">
    <citation type="journal article" date="2018" name="Front. Microbiol.">
        <title>Genome-Wide Analysis of Corynespora cassiicola Leaf Fall Disease Putative Effectors.</title>
        <authorList>
            <person name="Lopez D."/>
            <person name="Ribeiro S."/>
            <person name="Label P."/>
            <person name="Fumanal B."/>
            <person name="Venisse J.S."/>
            <person name="Kohler A."/>
            <person name="de Oliveira R.R."/>
            <person name="Labutti K."/>
            <person name="Lipzen A."/>
            <person name="Lail K."/>
            <person name="Bauer D."/>
            <person name="Ohm R.A."/>
            <person name="Barry K.W."/>
            <person name="Spatafora J."/>
            <person name="Grigoriev I.V."/>
            <person name="Martin F.M."/>
            <person name="Pujade-Renaud V."/>
        </authorList>
    </citation>
    <scope>NUCLEOTIDE SEQUENCE [LARGE SCALE GENOMIC DNA]</scope>
    <source>
        <strain evidence="3 4">Philippines</strain>
    </source>
</reference>
<feature type="compositionally biased region" description="Acidic residues" evidence="1">
    <location>
        <begin position="95"/>
        <end position="149"/>
    </location>
</feature>
<organism evidence="3 4">
    <name type="scientific">Corynespora cassiicola Philippines</name>
    <dbReference type="NCBI Taxonomy" id="1448308"/>
    <lineage>
        <taxon>Eukaryota</taxon>
        <taxon>Fungi</taxon>
        <taxon>Dikarya</taxon>
        <taxon>Ascomycota</taxon>
        <taxon>Pezizomycotina</taxon>
        <taxon>Dothideomycetes</taxon>
        <taxon>Pleosporomycetidae</taxon>
        <taxon>Pleosporales</taxon>
        <taxon>Corynesporascaceae</taxon>
        <taxon>Corynespora</taxon>
    </lineage>
</organism>
<dbReference type="STRING" id="1448308.A0A2T2NDW0"/>
<feature type="compositionally biased region" description="Basic residues" evidence="1">
    <location>
        <begin position="313"/>
        <end position="323"/>
    </location>
</feature>
<feature type="compositionally biased region" description="Basic and acidic residues" evidence="1">
    <location>
        <begin position="292"/>
        <end position="309"/>
    </location>
</feature>
<dbReference type="GO" id="GO:0006338">
    <property type="term" value="P:chromatin remodeling"/>
    <property type="evidence" value="ECO:0007669"/>
    <property type="project" value="InterPro"/>
</dbReference>
<feature type="region of interest" description="Disordered" evidence="1">
    <location>
        <begin position="372"/>
        <end position="394"/>
    </location>
</feature>
<dbReference type="OrthoDB" id="2021186at2759"/>
<evidence type="ECO:0000313" key="4">
    <source>
        <dbReference type="Proteomes" id="UP000240883"/>
    </source>
</evidence>
<feature type="compositionally biased region" description="Acidic residues" evidence="1">
    <location>
        <begin position="185"/>
        <end position="236"/>
    </location>
</feature>
<evidence type="ECO:0000256" key="1">
    <source>
        <dbReference type="SAM" id="MobiDB-lite"/>
    </source>
</evidence>
<dbReference type="PANTHER" id="PTHR21561">
    <property type="entry name" value="INO80 COMPLEX SUBUNIT B"/>
    <property type="match status" value="1"/>
</dbReference>
<dbReference type="AlphaFoldDB" id="A0A2T2NDW0"/>
<dbReference type="SMART" id="SM01406">
    <property type="entry name" value="PAPA-1"/>
    <property type="match status" value="1"/>
</dbReference>